<dbReference type="KEGG" id="ard:AXF14_10220"/>
<sequence length="479" mass="50661">MPALLDAEGRAELTEDLAARPWAWCARERVAPWAVPDSLHPGGTEAPAAASGPAPTGVLRTLTLGGPGERLVMPGGVVVLDPAAGSSATEPTRVRDVWVMDAADRPTAPALDRPVRYRPPRPAEATAATGPGRKGPAAARRPGALPLSRSAAQDLYWFGRYAERGESTARLALVAQDLVEDSSEHPGTDGFVAMSVLLDAIDAVTAVHGEEAGRSLATREAAGPTAPREHLRALVLDAGRRGPVRYSARRAVLAAGQVRDLRSEDTWIVLARLEELLAEAEGLPLAGPPSMARVLGEVLELRLALTGVTADGLVRDASWAYLDAGRRVERAQETLRILRAVAADQRADGASALIEAVARSRNSVISLRRRLAEDPAGLSGLDVGLDLLLSDPSNPRSVLLQLERLREDLAHMPSLSLDGAIGVPLDALTVLDVARAASDRAHLTAVLAELEEGVRAVSAVLDATAFRAQRSHRIVQEVR</sequence>
<dbReference type="STRING" id="111015.AXF14_10220"/>
<dbReference type="EMBL" id="CP014228">
    <property type="protein sequence ID" value="AMD87882.1"/>
    <property type="molecule type" value="Genomic_DNA"/>
</dbReference>
<proteinExistence type="predicted"/>
<keyword evidence="4" id="KW-1185">Reference proteome</keyword>
<feature type="compositionally biased region" description="Low complexity" evidence="1">
    <location>
        <begin position="123"/>
        <end position="145"/>
    </location>
</feature>
<reference evidence="4" key="1">
    <citation type="submission" date="2016-02" db="EMBL/GenBank/DDBJ databases">
        <authorList>
            <person name="Holder M.E."/>
            <person name="Ajami N.J."/>
            <person name="Petrosino J.F."/>
        </authorList>
    </citation>
    <scope>NUCLEOTIDE SEQUENCE [LARGE SCALE GENOMIC DNA]</scope>
    <source>
        <strain evidence="4">CCUG 36733</strain>
    </source>
</reference>
<protein>
    <recommendedName>
        <fullName evidence="2">DUF403 domain-containing protein</fullName>
    </recommendedName>
</protein>
<dbReference type="InterPro" id="IPR051680">
    <property type="entry name" value="ATP-dep_Glu-Cys_Ligase-2"/>
</dbReference>
<gene>
    <name evidence="3" type="ORF">AXF14_10220</name>
</gene>
<dbReference type="PANTHER" id="PTHR34595:SF2">
    <property type="entry name" value="BLR2978 PROTEIN"/>
    <property type="match status" value="1"/>
</dbReference>
<dbReference type="Proteomes" id="UP000065220">
    <property type="component" value="Chromosome"/>
</dbReference>
<dbReference type="Pfam" id="PF04168">
    <property type="entry name" value="Alpha-E"/>
    <property type="match status" value="1"/>
</dbReference>
<accession>A0A0X8JG37</accession>
<name>A0A0X8JG37_ACTRD</name>
<dbReference type="PANTHER" id="PTHR34595">
    <property type="entry name" value="BLR5612 PROTEIN"/>
    <property type="match status" value="1"/>
</dbReference>
<evidence type="ECO:0000313" key="3">
    <source>
        <dbReference type="EMBL" id="AMD87882.1"/>
    </source>
</evidence>
<evidence type="ECO:0000256" key="1">
    <source>
        <dbReference type="SAM" id="MobiDB-lite"/>
    </source>
</evidence>
<dbReference type="AlphaFoldDB" id="A0A0X8JG37"/>
<evidence type="ECO:0000259" key="2">
    <source>
        <dbReference type="Pfam" id="PF04168"/>
    </source>
</evidence>
<dbReference type="InterPro" id="IPR007296">
    <property type="entry name" value="DUF403"/>
</dbReference>
<feature type="domain" description="DUF403" evidence="2">
    <location>
        <begin position="148"/>
        <end position="462"/>
    </location>
</feature>
<evidence type="ECO:0000313" key="4">
    <source>
        <dbReference type="Proteomes" id="UP000065220"/>
    </source>
</evidence>
<organism evidence="3 4">
    <name type="scientific">Actinomyces radicidentis</name>
    <dbReference type="NCBI Taxonomy" id="111015"/>
    <lineage>
        <taxon>Bacteria</taxon>
        <taxon>Bacillati</taxon>
        <taxon>Actinomycetota</taxon>
        <taxon>Actinomycetes</taxon>
        <taxon>Actinomycetales</taxon>
        <taxon>Actinomycetaceae</taxon>
        <taxon>Actinomyces</taxon>
    </lineage>
</organism>
<feature type="region of interest" description="Disordered" evidence="1">
    <location>
        <begin position="109"/>
        <end position="145"/>
    </location>
</feature>
<dbReference type="RefSeq" id="WP_067942991.1">
    <property type="nucleotide sequence ID" value="NZ_CP014228.1"/>
</dbReference>